<dbReference type="EMBL" id="JAKKUT010000002">
    <property type="protein sequence ID" value="MDG2990703.1"/>
    <property type="molecule type" value="Genomic_DNA"/>
</dbReference>
<evidence type="ECO:0000313" key="2">
    <source>
        <dbReference type="EMBL" id="MDG2990703.1"/>
    </source>
</evidence>
<feature type="domain" description="DUF4168" evidence="1">
    <location>
        <begin position="44"/>
        <end position="135"/>
    </location>
</feature>
<keyword evidence="3" id="KW-1185">Reference proteome</keyword>
<sequence length="144" mass="16382">MNNPWSLGKLTQGVAIALLIAVLPGVYSSLRGQSSPEPSLLFVQADVSNYARVVLEIEPIRRKYYRQAQQVVSGTVPRNSCFGYNRQNIPNGLEGICEDYLRESLQILQKYNMSLEQFNAMTQRAQVDANFSQRIQQEMLRLLQ</sequence>
<reference evidence="2" key="1">
    <citation type="journal article" date="2022" name="Genome Biol. Evol.">
        <title>A New Gene Family Diagnostic for Intracellular Biomineralization of Amorphous Ca Carbonates by Cyanobacteria.</title>
        <authorList>
            <person name="Benzerara K."/>
            <person name="Duprat E."/>
            <person name="Bitard-Feildel T."/>
            <person name="Caumes G."/>
            <person name="Cassier-Chauvat C."/>
            <person name="Chauvat F."/>
            <person name="Dezi M."/>
            <person name="Diop S.I."/>
            <person name="Gaschignard G."/>
            <person name="Gorgen S."/>
            <person name="Gugger M."/>
            <person name="Lopez-Garcia P."/>
            <person name="Millet M."/>
            <person name="Skouri-Panet F."/>
            <person name="Moreira D."/>
            <person name="Callebaut I."/>
        </authorList>
    </citation>
    <scope>NUCLEOTIDE SEQUENCE</scope>
    <source>
        <strain evidence="2">G9</strain>
    </source>
</reference>
<accession>A0ABT6EY43</accession>
<dbReference type="RefSeq" id="WP_277866607.1">
    <property type="nucleotide sequence ID" value="NZ_JAKKUT010000002.1"/>
</dbReference>
<comment type="caution">
    <text evidence="2">The sequence shown here is derived from an EMBL/GenBank/DDBJ whole genome shotgun (WGS) entry which is preliminary data.</text>
</comment>
<proteinExistence type="predicted"/>
<dbReference type="Proteomes" id="UP001154265">
    <property type="component" value="Unassembled WGS sequence"/>
</dbReference>
<reference evidence="2" key="2">
    <citation type="submission" date="2022-01" db="EMBL/GenBank/DDBJ databases">
        <authorList>
            <person name="Zivanovic Y."/>
            <person name="Moreira D."/>
            <person name="Lopez-Garcia P."/>
        </authorList>
    </citation>
    <scope>NUCLEOTIDE SEQUENCE</scope>
    <source>
        <strain evidence="2">G9</strain>
    </source>
</reference>
<evidence type="ECO:0000313" key="3">
    <source>
        <dbReference type="Proteomes" id="UP001154265"/>
    </source>
</evidence>
<gene>
    <name evidence="2" type="ORF">L3556_07115</name>
</gene>
<protein>
    <submittedName>
        <fullName evidence="2">DUF4168 domain-containing protein</fullName>
    </submittedName>
</protein>
<organism evidence="2 3">
    <name type="scientific">Candidatus Synechococcus calcipolaris G9</name>
    <dbReference type="NCBI Taxonomy" id="1497997"/>
    <lineage>
        <taxon>Bacteria</taxon>
        <taxon>Bacillati</taxon>
        <taxon>Cyanobacteriota</taxon>
        <taxon>Cyanophyceae</taxon>
        <taxon>Synechococcales</taxon>
        <taxon>Synechococcaceae</taxon>
        <taxon>Synechococcus</taxon>
    </lineage>
</organism>
<name>A0ABT6EY43_9SYNE</name>
<dbReference type="Pfam" id="PF13767">
    <property type="entry name" value="DUF4168"/>
    <property type="match status" value="1"/>
</dbReference>
<dbReference type="InterPro" id="IPR025433">
    <property type="entry name" value="DUF4168"/>
</dbReference>
<evidence type="ECO:0000259" key="1">
    <source>
        <dbReference type="Pfam" id="PF13767"/>
    </source>
</evidence>